<protein>
    <submittedName>
        <fullName evidence="2">9635_t:CDS:1</fullName>
    </submittedName>
</protein>
<evidence type="ECO:0000313" key="3">
    <source>
        <dbReference type="Proteomes" id="UP000789570"/>
    </source>
</evidence>
<feature type="compositionally biased region" description="Acidic residues" evidence="1">
    <location>
        <begin position="73"/>
        <end position="82"/>
    </location>
</feature>
<feature type="non-terminal residue" evidence="2">
    <location>
        <position position="89"/>
    </location>
</feature>
<keyword evidence="3" id="KW-1185">Reference proteome</keyword>
<reference evidence="2" key="1">
    <citation type="submission" date="2021-06" db="EMBL/GenBank/DDBJ databases">
        <authorList>
            <person name="Kallberg Y."/>
            <person name="Tangrot J."/>
            <person name="Rosling A."/>
        </authorList>
    </citation>
    <scope>NUCLEOTIDE SEQUENCE</scope>
    <source>
        <strain evidence="2">UK204</strain>
    </source>
</reference>
<proteinExistence type="predicted"/>
<evidence type="ECO:0000256" key="1">
    <source>
        <dbReference type="SAM" id="MobiDB-lite"/>
    </source>
</evidence>
<sequence length="89" mass="10363">ESELDDELGFNLWSDHYSPIQFEEDTDDNGELEELIEDNPAAYLAEVAGYTTKIDPTIKEDIEWHISSPKSEESEEWFEEELSQQYSNT</sequence>
<accession>A0A9N9IK94</accession>
<feature type="region of interest" description="Disordered" evidence="1">
    <location>
        <begin position="67"/>
        <end position="89"/>
    </location>
</feature>
<dbReference type="Proteomes" id="UP000789570">
    <property type="component" value="Unassembled WGS sequence"/>
</dbReference>
<feature type="non-terminal residue" evidence="2">
    <location>
        <position position="1"/>
    </location>
</feature>
<name>A0A9N9IK94_9GLOM</name>
<gene>
    <name evidence="2" type="ORF">FCALED_LOCUS15357</name>
</gene>
<comment type="caution">
    <text evidence="2">The sequence shown here is derived from an EMBL/GenBank/DDBJ whole genome shotgun (WGS) entry which is preliminary data.</text>
</comment>
<evidence type="ECO:0000313" key="2">
    <source>
        <dbReference type="EMBL" id="CAG8736836.1"/>
    </source>
</evidence>
<dbReference type="AlphaFoldDB" id="A0A9N9IK94"/>
<organism evidence="2 3">
    <name type="scientific">Funneliformis caledonium</name>
    <dbReference type="NCBI Taxonomy" id="1117310"/>
    <lineage>
        <taxon>Eukaryota</taxon>
        <taxon>Fungi</taxon>
        <taxon>Fungi incertae sedis</taxon>
        <taxon>Mucoromycota</taxon>
        <taxon>Glomeromycotina</taxon>
        <taxon>Glomeromycetes</taxon>
        <taxon>Glomerales</taxon>
        <taxon>Glomeraceae</taxon>
        <taxon>Funneliformis</taxon>
    </lineage>
</organism>
<dbReference type="EMBL" id="CAJVPQ010013713">
    <property type="protein sequence ID" value="CAG8736836.1"/>
    <property type="molecule type" value="Genomic_DNA"/>
</dbReference>